<dbReference type="Proteomes" id="UP001569963">
    <property type="component" value="Unassembled WGS sequence"/>
</dbReference>
<evidence type="ECO:0000313" key="3">
    <source>
        <dbReference type="Proteomes" id="UP001569963"/>
    </source>
</evidence>
<organism evidence="2 3">
    <name type="scientific">Actinomadura monticuli</name>
    <dbReference type="NCBI Taxonomy" id="3097367"/>
    <lineage>
        <taxon>Bacteria</taxon>
        <taxon>Bacillati</taxon>
        <taxon>Actinomycetota</taxon>
        <taxon>Actinomycetes</taxon>
        <taxon>Streptosporangiales</taxon>
        <taxon>Thermomonosporaceae</taxon>
        <taxon>Actinomadura</taxon>
    </lineage>
</organism>
<gene>
    <name evidence="2" type="ORF">SM611_37060</name>
</gene>
<keyword evidence="3" id="KW-1185">Reference proteome</keyword>
<feature type="region of interest" description="Disordered" evidence="1">
    <location>
        <begin position="55"/>
        <end position="77"/>
    </location>
</feature>
<reference evidence="2 3" key="1">
    <citation type="submission" date="2023-11" db="EMBL/GenBank/DDBJ databases">
        <title>Actinomadura monticuli sp. nov., isolated from volcanic ash.</title>
        <authorList>
            <person name="Lee S.D."/>
            <person name="Yang H."/>
            <person name="Kim I.S."/>
        </authorList>
    </citation>
    <scope>NUCLEOTIDE SEQUENCE [LARGE SCALE GENOMIC DNA]</scope>
    <source>
        <strain evidence="2 3">DLS-62</strain>
    </source>
</reference>
<accession>A0ABV4QN20</accession>
<dbReference type="EMBL" id="JAXCEI010000034">
    <property type="protein sequence ID" value="MFA1544565.1"/>
    <property type="molecule type" value="Genomic_DNA"/>
</dbReference>
<evidence type="ECO:0000313" key="2">
    <source>
        <dbReference type="EMBL" id="MFA1544565.1"/>
    </source>
</evidence>
<feature type="compositionally biased region" description="Basic and acidic residues" evidence="1">
    <location>
        <begin position="61"/>
        <end position="70"/>
    </location>
</feature>
<sequence>MVTNALDVAGQPTSVDLNTLDDRALAIILLQLRVSVGHLIAEVCDPSDARPEVIAPGIDDEGGRAPHLVDDLATEWG</sequence>
<dbReference type="RefSeq" id="WP_371955104.1">
    <property type="nucleotide sequence ID" value="NZ_JAXCEI010000034.1"/>
</dbReference>
<protein>
    <submittedName>
        <fullName evidence="2">Uncharacterized protein</fullName>
    </submittedName>
</protein>
<proteinExistence type="predicted"/>
<name>A0ABV4QN20_9ACTN</name>
<comment type="caution">
    <text evidence="2">The sequence shown here is derived from an EMBL/GenBank/DDBJ whole genome shotgun (WGS) entry which is preliminary data.</text>
</comment>
<evidence type="ECO:0000256" key="1">
    <source>
        <dbReference type="SAM" id="MobiDB-lite"/>
    </source>
</evidence>